<keyword evidence="1" id="KW-0479">Metal-binding</keyword>
<evidence type="ECO:0000256" key="2">
    <source>
        <dbReference type="SAM" id="MobiDB-lite"/>
    </source>
</evidence>
<dbReference type="OrthoDB" id="5800423at2759"/>
<sequence>MSEISKISLKPSGVSYRNKYKMELGSNSSLCSEPGDVWSKNASNHTITQERCSQLNCKKVATLRCTDCVEVYCENCCTTLHKAARGLQTHKITKISEDSALELIEKCSFHPDQILEFCCSTCSTVVCAYCVLQSHQSHTYSQLTYLKDSEQTEFETLIENAEMKLKRLILAHKKVTTELERNTGSNQTSSIYSSFSQYFANIHARLQILETSLRNDITKAKNINSSTLNEIGNELLLNIRNLNRFINIAKNIKQPSSPSGPKLNVKVLTERLQNSLNLPCYVIGQQQQSENIGFLFKDIFSNIEENFSISVDYNDEGYRLVGEDEMPQDYDANMPSELLSLDMSECNLEETLEKSSSVSSQKSSKELSPTEILTNALLPRKRNNSANSNTLETWVKSAADVMESSGGDNYFLENEAREYVIVTHIDSPELFYVQLVRFQNKLNALSKQIEQYIRGFAPMVKTVELNKLYIVKYKYDRRDSDPEWCRGRIVDIILNEREEQTYKVHFIDYGNSKIINNSNVLREISCGLAKPKPYALQCKLFNLYPVNNDWDVKATKLMARILSGTQSLMVVMNNSDGITEVDLMICHNYMSSIREALIFIGYAAPNIDVITPSSNLKMKSSVPKLHAKTLNFKKEQSLEIVLSHIIDPENIYMQESSCLHHIEQLSNSMGKYYSKHFKNRHSSSNKREQIYVPKKDMVVALCYEHRSSWYRGRVCNVITGQGLVEVFLVDYGKTVTISYKDIRALSEKFRTLDSQAVLISLTDIKPMDEQTSWSQDAVDYLKKYVDSKEKLRAVIVEPENPPQVALFECYASMDVCINALLVQQDLAISTGEISTNLQWLKNRDSSCEKEEPSFVVDLLNTIQCSKQEDKDENEDSDDEEKENLNKLRKEVRIVKAISPDLIYVAWNDEAARKEQHQLQCALHDHYSVQHAQTSPPKDGEACVIHNNKDKQYYRAIILNKIDDLNFRVMLRDIAEEIIVSKGNIYPLEVQFKQFRDGAIRCHLSGILPAGDSSKWSGLSIEFLQELFKKKLNILMTKDGPIDTKRKSVPVAMWYSEFKPGEALKPSKCTLHNINKLLIKQGLALKQRPPSEILDTSGSSNTKDSDETSSDTITDKSQVQLQPTSELEKTTDQQVTPKKKLHETSGEQTASVRIPKVVHKAPENLLKLFLSPQMAEKSSSLKHSSNSESLEEDHKKTETCSNDTMIPDTINESKKTDWQQIIDEEELREFSNSLLSISSRVTEMVDWLPPRPFNDTTFYALATFVDDDANIYLHDVSLEPVLKHMEESMKRVFDRFTPEPAETVWMPGQPCTVKYFINDSWYRGKILSVSNDLIKVFMIDYGNEEDCKPEDLCRNVMYTDLPAFANKVQLYKVYPKKDSKWLTSDLDELHKKVVENKVFVTLKGTIKDHNVPLAVLKLDDVNINQYMLKTSKNLVSSQPKKHESSGSDSDDVIVEAEISSDVEELAVTKSHLTEKSSSLPSTSTTVTSPRYYHNALPEDLIGEKMQIVIVSLRNYNEFVFEIPADENMINTKELFESISEEIKQTALKQPQLDNLEVGTACICKFSEDEEWYRGEVYDIDSKSGNIGIWFVDFGNFEYVPRSDIRELNPNWLKLPVLQYRGQIDNIELSDEPCLLAVFENMSKYCGTLKTAKIVSVNPVRIHLYNDNDELAYQDLLNEGLLISKE</sequence>
<keyword evidence="1" id="KW-0862">Zinc</keyword>
<accession>A0A8K0CCJ0</accession>
<dbReference type="SUPFAM" id="SSF63748">
    <property type="entry name" value="Tudor/PWWP/MBT"/>
    <property type="match status" value="5"/>
</dbReference>
<feature type="region of interest" description="Disordered" evidence="2">
    <location>
        <begin position="1175"/>
        <end position="1208"/>
    </location>
</feature>
<feature type="compositionally biased region" description="Low complexity" evidence="2">
    <location>
        <begin position="1175"/>
        <end position="1187"/>
    </location>
</feature>
<proteinExistence type="predicted"/>
<dbReference type="PROSITE" id="PS50304">
    <property type="entry name" value="TUDOR"/>
    <property type="match status" value="5"/>
</dbReference>
<comment type="caution">
    <text evidence="5">The sequence shown here is derived from an EMBL/GenBank/DDBJ whole genome shotgun (WGS) entry which is preliminary data.</text>
</comment>
<dbReference type="CDD" id="cd20379">
    <property type="entry name" value="Tudor_dTUD-like"/>
    <property type="match status" value="1"/>
</dbReference>
<dbReference type="SMART" id="SM00333">
    <property type="entry name" value="TUDOR"/>
    <property type="match status" value="5"/>
</dbReference>
<evidence type="ECO:0008006" key="7">
    <source>
        <dbReference type="Google" id="ProtNLM"/>
    </source>
</evidence>
<evidence type="ECO:0000256" key="1">
    <source>
        <dbReference type="PROSITE-ProRule" id="PRU00024"/>
    </source>
</evidence>
<dbReference type="InterPro" id="IPR002999">
    <property type="entry name" value="Tudor"/>
</dbReference>
<feature type="domain" description="B box-type" evidence="3">
    <location>
        <begin position="102"/>
        <end position="143"/>
    </location>
</feature>
<dbReference type="Gene3D" id="2.40.50.90">
    <property type="match status" value="5"/>
</dbReference>
<dbReference type="InterPro" id="IPR035437">
    <property type="entry name" value="SNase_OB-fold_sf"/>
</dbReference>
<feature type="region of interest" description="Disordered" evidence="2">
    <location>
        <begin position="1089"/>
        <end position="1155"/>
    </location>
</feature>
<evidence type="ECO:0000259" key="3">
    <source>
        <dbReference type="PROSITE" id="PS50119"/>
    </source>
</evidence>
<dbReference type="PANTHER" id="PTHR16442:SF1">
    <property type="entry name" value="RING FINGER PROTEIN 17"/>
    <property type="match status" value="1"/>
</dbReference>
<name>A0A8K0CCJ0_IGNLU</name>
<dbReference type="FunFam" id="2.30.30.140:FF:000018">
    <property type="entry name" value="Serine/threonine-protein kinase 31"/>
    <property type="match status" value="1"/>
</dbReference>
<dbReference type="CDD" id="cd19757">
    <property type="entry name" value="Bbox1"/>
    <property type="match status" value="1"/>
</dbReference>
<dbReference type="GO" id="GO:0005737">
    <property type="term" value="C:cytoplasm"/>
    <property type="evidence" value="ECO:0007669"/>
    <property type="project" value="UniProtKB-ARBA"/>
</dbReference>
<evidence type="ECO:0000313" key="5">
    <source>
        <dbReference type="EMBL" id="KAF2882776.1"/>
    </source>
</evidence>
<gene>
    <name evidence="5" type="ORF">ILUMI_23400</name>
</gene>
<feature type="domain" description="Tudor" evidence="4">
    <location>
        <begin position="1303"/>
        <end position="1361"/>
    </location>
</feature>
<feature type="domain" description="Tudor" evidence="4">
    <location>
        <begin position="935"/>
        <end position="994"/>
    </location>
</feature>
<keyword evidence="1" id="KW-0863">Zinc-finger</keyword>
<dbReference type="Gene3D" id="2.30.30.140">
    <property type="match status" value="5"/>
</dbReference>
<dbReference type="EMBL" id="VTPC01090588">
    <property type="protein sequence ID" value="KAF2882776.1"/>
    <property type="molecule type" value="Genomic_DNA"/>
</dbReference>
<dbReference type="PROSITE" id="PS50119">
    <property type="entry name" value="ZF_BBOX"/>
    <property type="match status" value="1"/>
</dbReference>
<dbReference type="Gene3D" id="3.30.160.60">
    <property type="entry name" value="Classic Zinc Finger"/>
    <property type="match status" value="1"/>
</dbReference>
<dbReference type="InterPro" id="IPR000315">
    <property type="entry name" value="Znf_B-box"/>
</dbReference>
<protein>
    <recommendedName>
        <fullName evidence="7">Tudor domain-containing protein 1</fullName>
    </recommendedName>
</protein>
<reference evidence="5" key="1">
    <citation type="submission" date="2019-08" db="EMBL/GenBank/DDBJ databases">
        <title>The genome of the North American firefly Photinus pyralis.</title>
        <authorList>
            <consortium name="Photinus pyralis genome working group"/>
            <person name="Fallon T.R."/>
            <person name="Sander Lower S.E."/>
            <person name="Weng J.-K."/>
        </authorList>
    </citation>
    <scope>NUCLEOTIDE SEQUENCE</scope>
    <source>
        <strain evidence="5">TRF0915ILg1</strain>
        <tissue evidence="5">Whole body</tissue>
    </source>
</reference>
<evidence type="ECO:0000313" key="6">
    <source>
        <dbReference type="Proteomes" id="UP000801492"/>
    </source>
</evidence>
<organism evidence="5 6">
    <name type="scientific">Ignelater luminosus</name>
    <name type="common">Cucubano</name>
    <name type="synonym">Pyrophorus luminosus</name>
    <dbReference type="NCBI Taxonomy" id="2038154"/>
    <lineage>
        <taxon>Eukaryota</taxon>
        <taxon>Metazoa</taxon>
        <taxon>Ecdysozoa</taxon>
        <taxon>Arthropoda</taxon>
        <taxon>Hexapoda</taxon>
        <taxon>Insecta</taxon>
        <taxon>Pterygota</taxon>
        <taxon>Neoptera</taxon>
        <taxon>Endopterygota</taxon>
        <taxon>Coleoptera</taxon>
        <taxon>Polyphaga</taxon>
        <taxon>Elateriformia</taxon>
        <taxon>Elateroidea</taxon>
        <taxon>Elateridae</taxon>
        <taxon>Agrypninae</taxon>
        <taxon>Pyrophorini</taxon>
        <taxon>Ignelater</taxon>
    </lineage>
</organism>
<keyword evidence="6" id="KW-1185">Reference proteome</keyword>
<evidence type="ECO:0000259" key="4">
    <source>
        <dbReference type="PROSITE" id="PS50304"/>
    </source>
</evidence>
<feature type="domain" description="Tudor" evidence="4">
    <location>
        <begin position="1553"/>
        <end position="1613"/>
    </location>
</feature>
<dbReference type="PANTHER" id="PTHR16442">
    <property type="entry name" value="RING FINGER PROTEIN 17"/>
    <property type="match status" value="1"/>
</dbReference>
<dbReference type="SUPFAM" id="SSF57845">
    <property type="entry name" value="B-box zinc-binding domain"/>
    <property type="match status" value="1"/>
</dbReference>
<feature type="domain" description="Tudor" evidence="4">
    <location>
        <begin position="692"/>
        <end position="752"/>
    </location>
</feature>
<dbReference type="SMART" id="SM00336">
    <property type="entry name" value="BBOX"/>
    <property type="match status" value="2"/>
</dbReference>
<dbReference type="Pfam" id="PF00643">
    <property type="entry name" value="zf-B_box"/>
    <property type="match status" value="1"/>
</dbReference>
<dbReference type="Pfam" id="PF00567">
    <property type="entry name" value="TUDOR"/>
    <property type="match status" value="5"/>
</dbReference>
<dbReference type="Proteomes" id="UP000801492">
    <property type="component" value="Unassembled WGS sequence"/>
</dbReference>
<feature type="domain" description="Tudor" evidence="4">
    <location>
        <begin position="467"/>
        <end position="531"/>
    </location>
</feature>
<dbReference type="GO" id="GO:0008270">
    <property type="term" value="F:zinc ion binding"/>
    <property type="evidence" value="ECO:0007669"/>
    <property type="project" value="UniProtKB-KW"/>
</dbReference>